<reference evidence="7" key="2">
    <citation type="submission" date="2023-06" db="EMBL/GenBank/DDBJ databases">
        <authorList>
            <person name="Ma L."/>
            <person name="Liu K.-W."/>
            <person name="Li Z."/>
            <person name="Hsiao Y.-Y."/>
            <person name="Qi Y."/>
            <person name="Fu T."/>
            <person name="Tang G."/>
            <person name="Zhang D."/>
            <person name="Sun W.-H."/>
            <person name="Liu D.-K."/>
            <person name="Li Y."/>
            <person name="Chen G.-Z."/>
            <person name="Liu X.-D."/>
            <person name="Liao X.-Y."/>
            <person name="Jiang Y.-T."/>
            <person name="Yu X."/>
            <person name="Hao Y."/>
            <person name="Huang J."/>
            <person name="Zhao X.-W."/>
            <person name="Ke S."/>
            <person name="Chen Y.-Y."/>
            <person name="Wu W.-L."/>
            <person name="Hsu J.-L."/>
            <person name="Lin Y.-F."/>
            <person name="Huang M.-D."/>
            <person name="Li C.-Y."/>
            <person name="Huang L."/>
            <person name="Wang Z.-W."/>
            <person name="Zhao X."/>
            <person name="Zhong W.-Y."/>
            <person name="Peng D.-H."/>
            <person name="Ahmad S."/>
            <person name="Lan S."/>
            <person name="Zhang J.-S."/>
            <person name="Tsai W.-C."/>
            <person name="Van De Peer Y."/>
            <person name="Liu Z.-J."/>
        </authorList>
    </citation>
    <scope>NUCLEOTIDE SEQUENCE</scope>
    <source>
        <strain evidence="7">CP</strain>
        <tissue evidence="7">Leaves</tissue>
    </source>
</reference>
<dbReference type="GO" id="GO:0006508">
    <property type="term" value="P:proteolysis"/>
    <property type="evidence" value="ECO:0007669"/>
    <property type="project" value="UniProtKB-KW"/>
</dbReference>
<protein>
    <submittedName>
        <fullName evidence="7">Ubiquitin-like-specific protease 1D</fullName>
    </submittedName>
</protein>
<dbReference type="Proteomes" id="UP001180020">
    <property type="component" value="Unassembled WGS sequence"/>
</dbReference>
<comment type="similarity">
    <text evidence="1">Belongs to the peptidase C48 family.</text>
</comment>
<reference evidence="7" key="1">
    <citation type="journal article" date="2023" name="Nat. Commun.">
        <title>Diploid and tetraploid genomes of Acorus and the evolution of monocots.</title>
        <authorList>
            <person name="Ma L."/>
            <person name="Liu K.W."/>
            <person name="Li Z."/>
            <person name="Hsiao Y.Y."/>
            <person name="Qi Y."/>
            <person name="Fu T."/>
            <person name="Tang G.D."/>
            <person name="Zhang D."/>
            <person name="Sun W.H."/>
            <person name="Liu D.K."/>
            <person name="Li Y."/>
            <person name="Chen G.Z."/>
            <person name="Liu X.D."/>
            <person name="Liao X.Y."/>
            <person name="Jiang Y.T."/>
            <person name="Yu X."/>
            <person name="Hao Y."/>
            <person name="Huang J."/>
            <person name="Zhao X.W."/>
            <person name="Ke S."/>
            <person name="Chen Y.Y."/>
            <person name="Wu W.L."/>
            <person name="Hsu J.L."/>
            <person name="Lin Y.F."/>
            <person name="Huang M.D."/>
            <person name="Li C.Y."/>
            <person name="Huang L."/>
            <person name="Wang Z.W."/>
            <person name="Zhao X."/>
            <person name="Zhong W.Y."/>
            <person name="Peng D.H."/>
            <person name="Ahmad S."/>
            <person name="Lan S."/>
            <person name="Zhang J.S."/>
            <person name="Tsai W.C."/>
            <person name="Van de Peer Y."/>
            <person name="Liu Z.J."/>
        </authorList>
    </citation>
    <scope>NUCLEOTIDE SEQUENCE</scope>
    <source>
        <strain evidence="7">CP</strain>
    </source>
</reference>
<keyword evidence="3" id="KW-0378">Hydrolase</keyword>
<evidence type="ECO:0000313" key="8">
    <source>
        <dbReference type="Proteomes" id="UP001180020"/>
    </source>
</evidence>
<accession>A0AAV9DL23</accession>
<evidence type="ECO:0000256" key="4">
    <source>
        <dbReference type="ARBA" id="ARBA00022807"/>
    </source>
</evidence>
<comment type="caution">
    <text evidence="7">The sequence shown here is derived from an EMBL/GenBank/DDBJ whole genome shotgun (WGS) entry which is preliminary data.</text>
</comment>
<dbReference type="Pfam" id="PF02902">
    <property type="entry name" value="Peptidase_C48"/>
    <property type="match status" value="1"/>
</dbReference>
<evidence type="ECO:0000256" key="2">
    <source>
        <dbReference type="ARBA" id="ARBA00022670"/>
    </source>
</evidence>
<feature type="region of interest" description="Disordered" evidence="5">
    <location>
        <begin position="1"/>
        <end position="76"/>
    </location>
</feature>
<keyword evidence="8" id="KW-1185">Reference proteome</keyword>
<dbReference type="EMBL" id="JAUJYO010000012">
    <property type="protein sequence ID" value="KAK1301622.1"/>
    <property type="molecule type" value="Genomic_DNA"/>
</dbReference>
<dbReference type="AlphaFoldDB" id="A0AAV9DL23"/>
<feature type="compositionally biased region" description="Polar residues" evidence="5">
    <location>
        <begin position="43"/>
        <end position="58"/>
    </location>
</feature>
<dbReference type="PANTHER" id="PTHR46915">
    <property type="entry name" value="UBIQUITIN-LIKE PROTEASE 4-RELATED"/>
    <property type="match status" value="1"/>
</dbReference>
<dbReference type="InterPro" id="IPR038765">
    <property type="entry name" value="Papain-like_cys_pep_sf"/>
</dbReference>
<keyword evidence="2 7" id="KW-0645">Protease</keyword>
<dbReference type="GO" id="GO:0008234">
    <property type="term" value="F:cysteine-type peptidase activity"/>
    <property type="evidence" value="ECO:0007669"/>
    <property type="project" value="UniProtKB-KW"/>
</dbReference>
<feature type="compositionally biased region" description="Basic and acidic residues" evidence="5">
    <location>
        <begin position="380"/>
        <end position="414"/>
    </location>
</feature>
<gene>
    <name evidence="7" type="primary">ULP1D</name>
    <name evidence="7" type="ORF">QJS10_CPB12g00216</name>
</gene>
<dbReference type="Gene3D" id="1.10.418.20">
    <property type="match status" value="1"/>
</dbReference>
<evidence type="ECO:0000313" key="7">
    <source>
        <dbReference type="EMBL" id="KAK1301622.1"/>
    </source>
</evidence>
<evidence type="ECO:0000256" key="1">
    <source>
        <dbReference type="ARBA" id="ARBA00005234"/>
    </source>
</evidence>
<dbReference type="PANTHER" id="PTHR46915:SF2">
    <property type="entry name" value="UBIQUITIN-LIKE PROTEASE 4"/>
    <property type="match status" value="1"/>
</dbReference>
<feature type="compositionally biased region" description="Basic and acidic residues" evidence="5">
    <location>
        <begin position="28"/>
        <end position="39"/>
    </location>
</feature>
<evidence type="ECO:0000259" key="6">
    <source>
        <dbReference type="PROSITE" id="PS50600"/>
    </source>
</evidence>
<dbReference type="Gene3D" id="3.30.310.130">
    <property type="entry name" value="Ubiquitin-related"/>
    <property type="match status" value="1"/>
</dbReference>
<sequence length="437" mass="50707">MHRDRIETGIASRKAPFRHSSRLCNNTDKVDKNRHDGDHMGVSCSSFYSTTTRQSFSRNSEKRRLSPVRGSPNLSFSKSRKVQDVVLLDEEDMQTTPPTEQEDGSDKWKEVKIYYPSRDHPEAVEICPGDLKCLDPEAYISSPIMNYYILYLQKSAVVPLGKRKDDYHFFNTYLYKKLEETMSCKSSEKDAFFKKLRRWWKGVNIFQKAYIFLPIHRDLHWSLAIICIPAKEDESGPIVLHLDSLGLHTSKFIFDNIEGYLKQEWEFLKENDNAPPDLPMSDRIWRNLPRRIERRIITVPQQKNDYDCGLFVLYFIERFIEMAPERVRKKDLDMFGKKWFHPEEASALRRKLLELLTEELASARAPNVCAESPPCSSESSEDKNGKCDVDEVKSEVEEVKSESSEDENGKCDVDEVKSDVEEVKCDDEEVCIVSSTP</sequence>
<feature type="compositionally biased region" description="Low complexity" evidence="5">
    <location>
        <begin position="367"/>
        <end position="378"/>
    </location>
</feature>
<proteinExistence type="inferred from homology"/>
<evidence type="ECO:0000256" key="5">
    <source>
        <dbReference type="SAM" id="MobiDB-lite"/>
    </source>
</evidence>
<organism evidence="7 8">
    <name type="scientific">Acorus calamus</name>
    <name type="common">Sweet flag</name>
    <dbReference type="NCBI Taxonomy" id="4465"/>
    <lineage>
        <taxon>Eukaryota</taxon>
        <taxon>Viridiplantae</taxon>
        <taxon>Streptophyta</taxon>
        <taxon>Embryophyta</taxon>
        <taxon>Tracheophyta</taxon>
        <taxon>Spermatophyta</taxon>
        <taxon>Magnoliopsida</taxon>
        <taxon>Liliopsida</taxon>
        <taxon>Acoraceae</taxon>
        <taxon>Acorus</taxon>
    </lineage>
</organism>
<name>A0AAV9DL23_ACOCL</name>
<feature type="region of interest" description="Disordered" evidence="5">
    <location>
        <begin position="367"/>
        <end position="414"/>
    </location>
</feature>
<dbReference type="SUPFAM" id="SSF54001">
    <property type="entry name" value="Cysteine proteinases"/>
    <property type="match status" value="1"/>
</dbReference>
<keyword evidence="4" id="KW-0788">Thiol protease</keyword>
<dbReference type="PROSITE" id="PS50600">
    <property type="entry name" value="ULP_PROTEASE"/>
    <property type="match status" value="1"/>
</dbReference>
<dbReference type="InterPro" id="IPR003653">
    <property type="entry name" value="Peptidase_C48_C"/>
</dbReference>
<dbReference type="GO" id="GO:0016926">
    <property type="term" value="P:protein desumoylation"/>
    <property type="evidence" value="ECO:0007669"/>
    <property type="project" value="UniProtKB-ARBA"/>
</dbReference>
<feature type="domain" description="Ubiquitin-like protease family profile" evidence="6">
    <location>
        <begin position="124"/>
        <end position="319"/>
    </location>
</feature>
<evidence type="ECO:0000256" key="3">
    <source>
        <dbReference type="ARBA" id="ARBA00022801"/>
    </source>
</evidence>